<dbReference type="Proteomes" id="UP000443582">
    <property type="component" value="Unassembled WGS sequence"/>
</dbReference>
<organism evidence="1 2">
    <name type="scientific">Halobacteriovorax vibrionivorans</name>
    <dbReference type="NCBI Taxonomy" id="2152716"/>
    <lineage>
        <taxon>Bacteria</taxon>
        <taxon>Pseudomonadati</taxon>
        <taxon>Bdellovibrionota</taxon>
        <taxon>Bacteriovoracia</taxon>
        <taxon>Bacteriovoracales</taxon>
        <taxon>Halobacteriovoraceae</taxon>
        <taxon>Halobacteriovorax</taxon>
    </lineage>
</organism>
<proteinExistence type="predicted"/>
<protein>
    <submittedName>
        <fullName evidence="1">Uncharacterized protein</fullName>
    </submittedName>
</protein>
<evidence type="ECO:0000313" key="1">
    <source>
        <dbReference type="EMBL" id="RZF21255.1"/>
    </source>
</evidence>
<dbReference type="RefSeq" id="WP_114706322.1">
    <property type="nucleotide sequence ID" value="NZ_QDKL01000002.1"/>
</dbReference>
<comment type="caution">
    <text evidence="1">The sequence shown here is derived from an EMBL/GenBank/DDBJ whole genome shotgun (WGS) entry which is preliminary data.</text>
</comment>
<name>A0ABY0IF87_9BACT</name>
<dbReference type="EMBL" id="QDKL01000002">
    <property type="protein sequence ID" value="RZF21255.1"/>
    <property type="molecule type" value="Genomic_DNA"/>
</dbReference>
<evidence type="ECO:0000313" key="2">
    <source>
        <dbReference type="Proteomes" id="UP000443582"/>
    </source>
</evidence>
<sequence>MSFKNHLKYLNKIFISILCVTGTYAEPFLALERISYESSYKSDLSEYYRQAKSYRSPASVDDATEVDEFNLYKIREFKNVSQFAGLIYFKKGDMAKLCEKQVSSAKKLGFKGVSLFYPVHFSGGNSEQYNMPSEPLHGRHYRFEELNRPSRSELYNCLNVISKNKLNLQFIPHLESVKTLVDPENSEWRLKSGIPLDDFYYESAFGQFLDYLELTKNFSKEGDLMVTAFSEIDPMVLSYPKRSLSIVKKLKKDVFDRLGYKPKVSYNTNGDFYNGWDLPQSKQVSSCFYLKELIEEMDYISPSIYGDRGHVGFNNSMATYTDTKALFSKRMNKKLNELCNNKNYKISIASKRISLGEFALDQTSQMQSYTKFFNNKEAIIVTYWNHNKWDHHALYDGTIYSKRFYKELLISK</sequence>
<reference evidence="2" key="1">
    <citation type="journal article" date="2019" name="Int. J. Syst. Evol. Microbiol.">
        <title>Halobacteriovorax valvorus sp. nov., a novel prokaryotic predator isolated from coastal seawater of China.</title>
        <authorList>
            <person name="Chen M.-X."/>
        </authorList>
    </citation>
    <scope>NUCLEOTIDE SEQUENCE [LARGE SCALE GENOMIC DNA]</scope>
    <source>
        <strain evidence="2">BL9</strain>
    </source>
</reference>
<accession>A0ABY0IF87</accession>
<keyword evidence="2" id="KW-1185">Reference proteome</keyword>
<gene>
    <name evidence="1" type="ORF">DAY19_06115</name>
</gene>